<gene>
    <name evidence="3" type="ORF">NIE79_004641</name>
</gene>
<accession>A0ABS9N9B6</accession>
<dbReference type="RefSeq" id="WP_238681010.1">
    <property type="nucleotide sequence ID" value="NZ_JAKKFD010000044.1"/>
</dbReference>
<evidence type="ECO:0000256" key="1">
    <source>
        <dbReference type="SAM" id="MobiDB-lite"/>
    </source>
</evidence>
<dbReference type="Proteomes" id="UP001201629">
    <property type="component" value="Unassembled WGS sequence"/>
</dbReference>
<keyword evidence="4" id="KW-1185">Reference proteome</keyword>
<sequence length="182" mass="20195">MAEPLSRFRATYGSSLQHLVVMIACFALTGWVALRIAEEATAGRMLLWFVGAAIAHDLILFPIYASADRVLRGALGRPGHAGTEGQSPVAHHSMPRRAGQAPYRPSPLNHIRVPALATGLLFLVYLPGILRQGRETYLAATGQNQHPYLVRWLAITAMLFLVSGVWYLLRQIRWRRVDGSTR</sequence>
<organism evidence="3 4">
    <name type="scientific">Micromonospora trifolii</name>
    <dbReference type="NCBI Taxonomy" id="2911208"/>
    <lineage>
        <taxon>Bacteria</taxon>
        <taxon>Bacillati</taxon>
        <taxon>Actinomycetota</taxon>
        <taxon>Actinomycetes</taxon>
        <taxon>Micromonosporales</taxon>
        <taxon>Micromonosporaceae</taxon>
        <taxon>Micromonospora</taxon>
    </lineage>
</organism>
<feature type="region of interest" description="Disordered" evidence="1">
    <location>
        <begin position="79"/>
        <end position="101"/>
    </location>
</feature>
<dbReference type="PROSITE" id="PS51257">
    <property type="entry name" value="PROKAR_LIPOPROTEIN"/>
    <property type="match status" value="1"/>
</dbReference>
<evidence type="ECO:0000313" key="4">
    <source>
        <dbReference type="Proteomes" id="UP001201629"/>
    </source>
</evidence>
<protein>
    <recommendedName>
        <fullName evidence="5">Lipoprotein</fullName>
    </recommendedName>
</protein>
<proteinExistence type="predicted"/>
<evidence type="ECO:0008006" key="5">
    <source>
        <dbReference type="Google" id="ProtNLM"/>
    </source>
</evidence>
<dbReference type="EMBL" id="JAKKFD010000044">
    <property type="protein sequence ID" value="MCG5446076.1"/>
    <property type="molecule type" value="Genomic_DNA"/>
</dbReference>
<feature type="transmembrane region" description="Helical" evidence="2">
    <location>
        <begin position="46"/>
        <end position="67"/>
    </location>
</feature>
<keyword evidence="2" id="KW-0472">Membrane</keyword>
<comment type="caution">
    <text evidence="3">The sequence shown here is derived from an EMBL/GenBank/DDBJ whole genome shotgun (WGS) entry which is preliminary data.</text>
</comment>
<reference evidence="3 4" key="1">
    <citation type="submission" date="2022-01" db="EMBL/GenBank/DDBJ databases">
        <authorList>
            <person name="Riesco R."/>
            <person name="Trujillo M.E."/>
        </authorList>
    </citation>
    <scope>NUCLEOTIDE SEQUENCE [LARGE SCALE GENOMIC DNA]</scope>
    <source>
        <strain evidence="3 4">NIE79</strain>
    </source>
</reference>
<evidence type="ECO:0000313" key="3">
    <source>
        <dbReference type="EMBL" id="MCG5446076.1"/>
    </source>
</evidence>
<evidence type="ECO:0000256" key="2">
    <source>
        <dbReference type="SAM" id="Phobius"/>
    </source>
</evidence>
<feature type="transmembrane region" description="Helical" evidence="2">
    <location>
        <begin position="150"/>
        <end position="169"/>
    </location>
</feature>
<keyword evidence="2" id="KW-1133">Transmembrane helix</keyword>
<keyword evidence="2" id="KW-0812">Transmembrane</keyword>
<feature type="transmembrane region" description="Helical" evidence="2">
    <location>
        <begin position="113"/>
        <end position="130"/>
    </location>
</feature>
<name>A0ABS9N9B6_9ACTN</name>
<feature type="transmembrane region" description="Helical" evidence="2">
    <location>
        <begin position="12"/>
        <end position="34"/>
    </location>
</feature>